<evidence type="ECO:0000256" key="2">
    <source>
        <dbReference type="ARBA" id="ARBA00022676"/>
    </source>
</evidence>
<dbReference type="AlphaFoldDB" id="A0AAJ0B1X0"/>
<evidence type="ECO:0000256" key="5">
    <source>
        <dbReference type="SAM" id="Phobius"/>
    </source>
</evidence>
<evidence type="ECO:0000256" key="3">
    <source>
        <dbReference type="ARBA" id="ARBA00022679"/>
    </source>
</evidence>
<keyword evidence="3" id="KW-0808">Transferase</keyword>
<dbReference type="PANTHER" id="PTHR10730:SF53">
    <property type="entry name" value="GLYCOSYLTRANSFERASE 25 FAMILY MEMBER"/>
    <property type="match status" value="1"/>
</dbReference>
<comment type="caution">
    <text evidence="7">The sequence shown here is derived from an EMBL/GenBank/DDBJ whole genome shotgun (WGS) entry which is preliminary data.</text>
</comment>
<accession>A0AAJ0B1X0</accession>
<sequence>MYEIEQERSSWLGSVLARWRSYRQIHRILLIFSVVFTIFVLDRYRIELAGTFTVPEPPINETLTVDPFLDQRDDSMAQAGNSTLGFHAIYYINMKARYDREDAMALQSYISGVDLTDYPAVEADQIDPVGMPPTHRPMMLKVGEKGCWRAHANIWSEMVRKKLPPVLIMESDATWDINVRPIMSDLNKHFVEFLKNINSTPVHDPSYGSKYNKHNAAKAHFRRDEFTNMTIPDEDLPPSPPPIEYRSDDPWLSEHWDLFSLGQCFEHPQDKDINLIYHDPRVPAGKDYWGEKLGNQRVIRRSGGITCTTAYAISHTGAAKLLLRSALDLDNPVDLLIRRLTLSRDLVAYSVMPPPIAQWEYRGDVGMGERGAQSDINGGKHKDTPEDAVMDGWPVVNNTNSVWETKRHHADVAFDKMALAVAWDEILPDGVLANSWWDPNTRD</sequence>
<keyword evidence="5" id="KW-0812">Transmembrane</keyword>
<organism evidence="7 8">
    <name type="scientific">Echria macrotheca</name>
    <dbReference type="NCBI Taxonomy" id="438768"/>
    <lineage>
        <taxon>Eukaryota</taxon>
        <taxon>Fungi</taxon>
        <taxon>Dikarya</taxon>
        <taxon>Ascomycota</taxon>
        <taxon>Pezizomycotina</taxon>
        <taxon>Sordariomycetes</taxon>
        <taxon>Sordariomycetidae</taxon>
        <taxon>Sordariales</taxon>
        <taxon>Schizotheciaceae</taxon>
        <taxon>Echria</taxon>
    </lineage>
</organism>
<feature type="transmembrane region" description="Helical" evidence="5">
    <location>
        <begin position="28"/>
        <end position="46"/>
    </location>
</feature>
<dbReference type="GO" id="GO:0016740">
    <property type="term" value="F:transferase activity"/>
    <property type="evidence" value="ECO:0007669"/>
    <property type="project" value="UniProtKB-KW"/>
</dbReference>
<keyword evidence="2" id="KW-0328">Glycosyltransferase</keyword>
<dbReference type="PANTHER" id="PTHR10730">
    <property type="entry name" value="PROCOLLAGEN-LYSINE,2-OXOGLUTARATE 5-DIOXYGENASE/GLYCOSYLTRANSFERASE 25 FAMILY MEMBER"/>
    <property type="match status" value="1"/>
</dbReference>
<evidence type="ECO:0000256" key="4">
    <source>
        <dbReference type="SAM" id="MobiDB-lite"/>
    </source>
</evidence>
<feature type="domain" description="Glycosyl transferase family 25" evidence="6">
    <location>
        <begin position="88"/>
        <end position="336"/>
    </location>
</feature>
<evidence type="ECO:0000259" key="6">
    <source>
        <dbReference type="Pfam" id="PF01755"/>
    </source>
</evidence>
<evidence type="ECO:0000313" key="8">
    <source>
        <dbReference type="Proteomes" id="UP001239445"/>
    </source>
</evidence>
<gene>
    <name evidence="7" type="ORF">QBC47DRAFT_310633</name>
</gene>
<evidence type="ECO:0000256" key="1">
    <source>
        <dbReference type="ARBA" id="ARBA00006721"/>
    </source>
</evidence>
<dbReference type="InterPro" id="IPR050757">
    <property type="entry name" value="Collagen_mod_GT25"/>
</dbReference>
<dbReference type="Pfam" id="PF01755">
    <property type="entry name" value="Glyco_transf_25"/>
    <property type="match status" value="1"/>
</dbReference>
<dbReference type="InterPro" id="IPR002654">
    <property type="entry name" value="Glyco_trans_25"/>
</dbReference>
<keyword evidence="5" id="KW-1133">Transmembrane helix</keyword>
<reference evidence="7" key="1">
    <citation type="submission" date="2023-06" db="EMBL/GenBank/DDBJ databases">
        <title>Genome-scale phylogeny and comparative genomics of the fungal order Sordariales.</title>
        <authorList>
            <consortium name="Lawrence Berkeley National Laboratory"/>
            <person name="Hensen N."/>
            <person name="Bonometti L."/>
            <person name="Westerberg I."/>
            <person name="Brannstrom I.O."/>
            <person name="Guillou S."/>
            <person name="Cros-Aarteil S."/>
            <person name="Calhoun S."/>
            <person name="Haridas S."/>
            <person name="Kuo A."/>
            <person name="Mondo S."/>
            <person name="Pangilinan J."/>
            <person name="Riley R."/>
            <person name="Labutti K."/>
            <person name="Andreopoulos B."/>
            <person name="Lipzen A."/>
            <person name="Chen C."/>
            <person name="Yanf M."/>
            <person name="Daum C."/>
            <person name="Ng V."/>
            <person name="Clum A."/>
            <person name="Steindorff A."/>
            <person name="Ohm R."/>
            <person name="Martin F."/>
            <person name="Silar P."/>
            <person name="Natvig D."/>
            <person name="Lalanne C."/>
            <person name="Gautier V."/>
            <person name="Ament-Velasquez S.L."/>
            <person name="Kruys A."/>
            <person name="Hutchinson M.I."/>
            <person name="Powell A.J."/>
            <person name="Barry K."/>
            <person name="Miller A.N."/>
            <person name="Grigoriev I.V."/>
            <person name="Debuchy R."/>
            <person name="Gladieux P."/>
            <person name="Thoren M.H."/>
            <person name="Johannesson H."/>
        </authorList>
    </citation>
    <scope>NUCLEOTIDE SEQUENCE</scope>
    <source>
        <strain evidence="7">PSN4</strain>
    </source>
</reference>
<comment type="similarity">
    <text evidence="1">Belongs to the glycosyltransferase 25 family.</text>
</comment>
<keyword evidence="5" id="KW-0472">Membrane</keyword>
<evidence type="ECO:0000313" key="7">
    <source>
        <dbReference type="EMBL" id="KAK1750136.1"/>
    </source>
</evidence>
<protein>
    <recommendedName>
        <fullName evidence="6">Glycosyl transferase family 25 domain-containing protein</fullName>
    </recommendedName>
</protein>
<name>A0AAJ0B1X0_9PEZI</name>
<dbReference type="CDD" id="cd06532">
    <property type="entry name" value="Glyco_transf_25"/>
    <property type="match status" value="1"/>
</dbReference>
<dbReference type="Proteomes" id="UP001239445">
    <property type="component" value="Unassembled WGS sequence"/>
</dbReference>
<feature type="region of interest" description="Disordered" evidence="4">
    <location>
        <begin position="370"/>
        <end position="391"/>
    </location>
</feature>
<proteinExistence type="inferred from homology"/>
<keyword evidence="8" id="KW-1185">Reference proteome</keyword>
<dbReference type="EMBL" id="MU839849">
    <property type="protein sequence ID" value="KAK1750136.1"/>
    <property type="molecule type" value="Genomic_DNA"/>
</dbReference>